<sequence>MQAISPCDDNPVPSPCEIAEPAALTSPLVFSSPHSGRFYPPEFLAASRLSPQALRSSEDMAVDQLFAAAPIHGAPLLKANYPRAYLDVNREAGELDPKLFDPPPPAHAKCTLRVAAGLGVAPRVVSEGHAIYAGKIPLSEGLARIEAVHRPYHAQLRHLMERAWAKFGVAILIDCHSMPSRMPTGNAHRPYEPVAADIVIGDRYGASCDPQFAHQVHAFFSGLGYRVARNKPYAGGFITEHYAARARNHHALQIEINRALYMDEKTFELLPAFERVKADMAHLVATLASTQPLARATPRQAAE</sequence>
<dbReference type="InterPro" id="IPR007709">
    <property type="entry name" value="N-FG_amidohydro"/>
</dbReference>
<name>A0A212S4U7_RHOAC</name>
<evidence type="ECO:0000313" key="2">
    <source>
        <dbReference type="Proteomes" id="UP000198418"/>
    </source>
</evidence>
<keyword evidence="2" id="KW-1185">Reference proteome</keyword>
<dbReference type="RefSeq" id="WP_088521950.1">
    <property type="nucleotide sequence ID" value="NZ_FYDG01000012.1"/>
</dbReference>
<dbReference type="EMBL" id="FYDG01000012">
    <property type="protein sequence ID" value="SNB80245.1"/>
    <property type="molecule type" value="Genomic_DNA"/>
</dbReference>
<evidence type="ECO:0000313" key="1">
    <source>
        <dbReference type="EMBL" id="SNB80245.1"/>
    </source>
</evidence>
<accession>A0A212S4U7</accession>
<reference evidence="2" key="1">
    <citation type="submission" date="2017-06" db="EMBL/GenBank/DDBJ databases">
        <authorList>
            <person name="Varghese N."/>
            <person name="Submissions S."/>
        </authorList>
    </citation>
    <scope>NUCLEOTIDE SEQUENCE [LARGE SCALE GENOMIC DNA]</scope>
    <source>
        <strain evidence="2">DSM 137</strain>
    </source>
</reference>
<dbReference type="AlphaFoldDB" id="A0A212S4U7"/>
<gene>
    <name evidence="1" type="ORF">SAMN06265338_112100</name>
</gene>
<dbReference type="SUPFAM" id="SSF53187">
    <property type="entry name" value="Zn-dependent exopeptidases"/>
    <property type="match status" value="1"/>
</dbReference>
<dbReference type="Pfam" id="PF05013">
    <property type="entry name" value="FGase"/>
    <property type="match status" value="1"/>
</dbReference>
<organism evidence="1 2">
    <name type="scientific">Rhodoblastus acidophilus</name>
    <name type="common">Rhodopseudomonas acidophila</name>
    <dbReference type="NCBI Taxonomy" id="1074"/>
    <lineage>
        <taxon>Bacteria</taxon>
        <taxon>Pseudomonadati</taxon>
        <taxon>Pseudomonadota</taxon>
        <taxon>Alphaproteobacteria</taxon>
        <taxon>Hyphomicrobiales</taxon>
        <taxon>Rhodoblastaceae</taxon>
        <taxon>Rhodoblastus</taxon>
    </lineage>
</organism>
<keyword evidence="1" id="KW-0378">Hydrolase</keyword>
<dbReference type="OrthoDB" id="9802050at2"/>
<dbReference type="Proteomes" id="UP000198418">
    <property type="component" value="Unassembled WGS sequence"/>
</dbReference>
<dbReference type="Gene3D" id="3.40.630.40">
    <property type="entry name" value="Zn-dependent exopeptidases"/>
    <property type="match status" value="1"/>
</dbReference>
<proteinExistence type="predicted"/>
<protein>
    <submittedName>
        <fullName evidence="1">N-formylglutamate amidohydrolase</fullName>
    </submittedName>
</protein>
<dbReference type="GO" id="GO:0016787">
    <property type="term" value="F:hydrolase activity"/>
    <property type="evidence" value="ECO:0007669"/>
    <property type="project" value="UniProtKB-KW"/>
</dbReference>